<evidence type="ECO:0000256" key="9">
    <source>
        <dbReference type="SAM" id="MobiDB-lite"/>
    </source>
</evidence>
<comment type="subcellular location">
    <subcellularLocation>
        <location evidence="1">Membrane</location>
        <topology evidence="1">Multi-pass membrane protein</topology>
    </subcellularLocation>
</comment>
<evidence type="ECO:0000256" key="5">
    <source>
        <dbReference type="ARBA" id="ARBA00023136"/>
    </source>
</evidence>
<feature type="domain" description="G-protein coupled receptors family 1 profile" evidence="11">
    <location>
        <begin position="116"/>
        <end position="384"/>
    </location>
</feature>
<feature type="region of interest" description="Disordered" evidence="9">
    <location>
        <begin position="505"/>
        <end position="532"/>
    </location>
</feature>
<dbReference type="Proteomes" id="UP000694557">
    <property type="component" value="Unassembled WGS sequence"/>
</dbReference>
<evidence type="ECO:0000256" key="4">
    <source>
        <dbReference type="ARBA" id="ARBA00023040"/>
    </source>
</evidence>
<organism evidence="12 13">
    <name type="scientific">Oncorhynchus kisutch</name>
    <name type="common">Coho salmon</name>
    <name type="synonym">Salmo kisutch</name>
    <dbReference type="NCBI Taxonomy" id="8019"/>
    <lineage>
        <taxon>Eukaryota</taxon>
        <taxon>Metazoa</taxon>
        <taxon>Chordata</taxon>
        <taxon>Craniata</taxon>
        <taxon>Vertebrata</taxon>
        <taxon>Euteleostomi</taxon>
        <taxon>Actinopterygii</taxon>
        <taxon>Neopterygii</taxon>
        <taxon>Teleostei</taxon>
        <taxon>Protacanthopterygii</taxon>
        <taxon>Salmoniformes</taxon>
        <taxon>Salmonidae</taxon>
        <taxon>Salmoninae</taxon>
        <taxon>Oncorhynchus</taxon>
    </lineage>
</organism>
<dbReference type="PROSITE" id="PS50262">
    <property type="entry name" value="G_PROTEIN_RECEP_F1_2"/>
    <property type="match status" value="1"/>
</dbReference>
<evidence type="ECO:0000256" key="7">
    <source>
        <dbReference type="ARBA" id="ARBA00023224"/>
    </source>
</evidence>
<dbReference type="GeneTree" id="ENSGT01150000286969"/>
<dbReference type="PANTHER" id="PTHR45695">
    <property type="entry name" value="LEUCOKININ RECEPTOR-RELATED"/>
    <property type="match status" value="1"/>
</dbReference>
<proteinExistence type="inferred from homology"/>
<feature type="transmembrane region" description="Helical" evidence="10">
    <location>
        <begin position="330"/>
        <end position="348"/>
    </location>
</feature>
<dbReference type="PANTHER" id="PTHR45695:SF36">
    <property type="entry name" value="G-PROTEIN COUPLED RECEPTORS FAMILY 1 PROFILE DOMAIN-CONTAINING PROTEIN"/>
    <property type="match status" value="1"/>
</dbReference>
<evidence type="ECO:0000256" key="8">
    <source>
        <dbReference type="RuleBase" id="RU000688"/>
    </source>
</evidence>
<keyword evidence="3 10" id="KW-1133">Transmembrane helix</keyword>
<comment type="similarity">
    <text evidence="8">Belongs to the G-protein coupled receptor 1 family.</text>
</comment>
<feature type="transmembrane region" description="Helical" evidence="10">
    <location>
        <begin position="140"/>
        <end position="161"/>
    </location>
</feature>
<keyword evidence="7 8" id="KW-0807">Transducer</keyword>
<evidence type="ECO:0000256" key="6">
    <source>
        <dbReference type="ARBA" id="ARBA00023170"/>
    </source>
</evidence>
<name>A0A8C7J7R9_ONCKI</name>
<dbReference type="Pfam" id="PF00001">
    <property type="entry name" value="7tm_1"/>
    <property type="match status" value="1"/>
</dbReference>
<keyword evidence="13" id="KW-1185">Reference proteome</keyword>
<evidence type="ECO:0000256" key="3">
    <source>
        <dbReference type="ARBA" id="ARBA00022989"/>
    </source>
</evidence>
<dbReference type="InterPro" id="IPR017452">
    <property type="entry name" value="GPCR_Rhodpsn_7TM"/>
</dbReference>
<dbReference type="GO" id="GO:0005886">
    <property type="term" value="C:plasma membrane"/>
    <property type="evidence" value="ECO:0007669"/>
    <property type="project" value="TreeGrafter"/>
</dbReference>
<dbReference type="Gene3D" id="1.20.1070.10">
    <property type="entry name" value="Rhodopsin 7-helix transmembrane proteins"/>
    <property type="match status" value="1"/>
</dbReference>
<dbReference type="AlphaFoldDB" id="A0A8C7J7R9"/>
<keyword evidence="4 8" id="KW-0297">G-protein coupled receptor</keyword>
<feature type="compositionally biased region" description="Basic and acidic residues" evidence="9">
    <location>
        <begin position="507"/>
        <end position="526"/>
    </location>
</feature>
<dbReference type="GO" id="GO:0004930">
    <property type="term" value="F:G protein-coupled receptor activity"/>
    <property type="evidence" value="ECO:0007669"/>
    <property type="project" value="UniProtKB-KW"/>
</dbReference>
<keyword evidence="2 8" id="KW-0812">Transmembrane</keyword>
<feature type="region of interest" description="Disordered" evidence="9">
    <location>
        <begin position="597"/>
        <end position="640"/>
    </location>
</feature>
<keyword evidence="6 8" id="KW-0675">Receptor</keyword>
<dbReference type="InterPro" id="IPR000276">
    <property type="entry name" value="GPCR_Rhodpsn"/>
</dbReference>
<evidence type="ECO:0000313" key="13">
    <source>
        <dbReference type="Proteomes" id="UP000694557"/>
    </source>
</evidence>
<dbReference type="RefSeq" id="XP_031666847.1">
    <property type="nucleotide sequence ID" value="XM_031810987.1"/>
</dbReference>
<dbReference type="GeneID" id="109886476"/>
<reference evidence="12" key="1">
    <citation type="submission" date="2025-08" db="UniProtKB">
        <authorList>
            <consortium name="Ensembl"/>
        </authorList>
    </citation>
    <scope>IDENTIFICATION</scope>
</reference>
<dbReference type="PRINTS" id="PR00237">
    <property type="entry name" value="GPCRRHODOPSN"/>
</dbReference>
<gene>
    <name evidence="12" type="primary">LOC109886476</name>
</gene>
<reference evidence="12" key="2">
    <citation type="submission" date="2025-09" db="UniProtKB">
        <authorList>
            <consortium name="Ensembl"/>
        </authorList>
    </citation>
    <scope>IDENTIFICATION</scope>
</reference>
<evidence type="ECO:0000259" key="11">
    <source>
        <dbReference type="PROSITE" id="PS50262"/>
    </source>
</evidence>
<dbReference type="Ensembl" id="ENSOKIT00005088193.1">
    <property type="protein sequence ID" value="ENSOKIP00005082629.1"/>
    <property type="gene ID" value="ENSOKIG00005035872.1"/>
</dbReference>
<evidence type="ECO:0000256" key="2">
    <source>
        <dbReference type="ARBA" id="ARBA00022692"/>
    </source>
</evidence>
<feature type="transmembrane region" description="Helical" evidence="10">
    <location>
        <begin position="220"/>
        <end position="240"/>
    </location>
</feature>
<keyword evidence="5 10" id="KW-0472">Membrane</keyword>
<dbReference type="SUPFAM" id="SSF81321">
    <property type="entry name" value="Family A G protein-coupled receptor-like"/>
    <property type="match status" value="1"/>
</dbReference>
<accession>A0A8C7J7R9</accession>
<dbReference type="CDD" id="cd14993">
    <property type="entry name" value="7tmA_CCKR-like"/>
    <property type="match status" value="1"/>
</dbReference>
<protein>
    <submittedName>
        <fullName evidence="12">Galanin receptor type 2-like</fullName>
    </submittedName>
</protein>
<dbReference type="PROSITE" id="PS00237">
    <property type="entry name" value="G_PROTEIN_RECEP_F1_1"/>
    <property type="match status" value="1"/>
</dbReference>
<evidence type="ECO:0000256" key="1">
    <source>
        <dbReference type="ARBA" id="ARBA00004141"/>
    </source>
</evidence>
<dbReference type="KEGG" id="oki:109886476"/>
<sequence length="640" mass="70506">MKLTLDQLSAQLSFTPLLHVENATQARLNNSYSFYDSLLLPSSSSSSLLPPDSLLPSSSLYPPDPPLFSSSSSLFPSSLLPPDDSELTSLLWTVHEPTTVALTLMYCLSFLVGFVGNIMSMKVLTNRRSERLAAVSATRYLLVNLAVCDLAVVCVCMPITLGHQIYSAWVYGDFLCRAVPFTQAVSVSASVLTLTVISVNRYFSVRCPLRARSLFTRRRILGTVAVVWVVSSAICAPLVFMNRRDEISLGASFVIPVCQEVWPGPRLKQGYTVLLFVALYCIPVTFNLTIGFLTGRRLWGDGKRTFTELDSRSRALHTERLKTRKKIAKMVVSLVLLFAVSWLPLYLAEFWIDRVQHPPSWLMQSQPFAQWLGLTNSSLNPICYCFIGDLHRGAKVFRTHYHRRIAALFGSSFANSATTTAAEGGVAAATVAASTAAIPKLFTFSRAAGEPGKMEDGSDNNLSDWYKSSPSVCEKSLLPSHPDRPQTLSIRTVCGDIMDTSPLNRDCGGRKDTFPLRRHSEDERGDTLPLWPLASGDRRDTLHLRPAFGDRLDTQIGHLPLRQILDIFPLSTVSVDSRVDTSPLRQIFPLSTVSVDSRVDTSPLRPDGGGEKTDSLPLRGDTSPLSQDSADIISDHITSL</sequence>
<evidence type="ECO:0000256" key="10">
    <source>
        <dbReference type="SAM" id="Phobius"/>
    </source>
</evidence>
<feature type="transmembrane region" description="Helical" evidence="10">
    <location>
        <begin position="181"/>
        <end position="199"/>
    </location>
</feature>
<feature type="transmembrane region" description="Helical" evidence="10">
    <location>
        <begin position="100"/>
        <end position="119"/>
    </location>
</feature>
<feature type="transmembrane region" description="Helical" evidence="10">
    <location>
        <begin position="271"/>
        <end position="294"/>
    </location>
</feature>
<evidence type="ECO:0000313" key="12">
    <source>
        <dbReference type="Ensembl" id="ENSOKIP00005082629.1"/>
    </source>
</evidence>